<dbReference type="RefSeq" id="WP_189907258.1">
    <property type="nucleotide sequence ID" value="NZ_BNBC01000053.1"/>
</dbReference>
<dbReference type="AlphaFoldDB" id="A0A919AHY0"/>
<protein>
    <recommendedName>
        <fullName evidence="1">Restriction endonuclease type IV Mrr domain-containing protein</fullName>
    </recommendedName>
</protein>
<keyword evidence="3" id="KW-1185">Reference proteome</keyword>
<accession>A0A919AHY0</accession>
<gene>
    <name evidence="2" type="ORF">GCM10014715_74650</name>
</gene>
<dbReference type="Pfam" id="PF04471">
    <property type="entry name" value="Mrr_cat"/>
    <property type="match status" value="1"/>
</dbReference>
<dbReference type="EMBL" id="BNBC01000053">
    <property type="protein sequence ID" value="GHF07846.1"/>
    <property type="molecule type" value="Genomic_DNA"/>
</dbReference>
<dbReference type="Gene3D" id="3.40.1350.10">
    <property type="match status" value="1"/>
</dbReference>
<dbReference type="InterPro" id="IPR007560">
    <property type="entry name" value="Restrct_endonuc_IV_Mrr"/>
</dbReference>
<dbReference type="InterPro" id="IPR011856">
    <property type="entry name" value="tRNA_endonuc-like_dom_sf"/>
</dbReference>
<dbReference type="InterPro" id="IPR052906">
    <property type="entry name" value="Type_IV_Methyl-Rstrct_Enzyme"/>
</dbReference>
<reference evidence="2" key="1">
    <citation type="journal article" date="2014" name="Int. J. Syst. Evol. Microbiol.">
        <title>Complete genome sequence of Corynebacterium casei LMG S-19264T (=DSM 44701T), isolated from a smear-ripened cheese.</title>
        <authorList>
            <consortium name="US DOE Joint Genome Institute (JGI-PGF)"/>
            <person name="Walter F."/>
            <person name="Albersmeier A."/>
            <person name="Kalinowski J."/>
            <person name="Ruckert C."/>
        </authorList>
    </citation>
    <scope>NUCLEOTIDE SEQUENCE</scope>
    <source>
        <strain evidence="2">JCM 3302</strain>
    </source>
</reference>
<organism evidence="2 3">
    <name type="scientific">Streptomyces spiralis</name>
    <dbReference type="NCBI Taxonomy" id="66376"/>
    <lineage>
        <taxon>Bacteria</taxon>
        <taxon>Bacillati</taxon>
        <taxon>Actinomycetota</taxon>
        <taxon>Actinomycetes</taxon>
        <taxon>Kitasatosporales</taxon>
        <taxon>Streptomycetaceae</taxon>
        <taxon>Streptomyces</taxon>
    </lineage>
</organism>
<dbReference type="Proteomes" id="UP000641386">
    <property type="component" value="Unassembled WGS sequence"/>
</dbReference>
<dbReference type="GO" id="GO:0003677">
    <property type="term" value="F:DNA binding"/>
    <property type="evidence" value="ECO:0007669"/>
    <property type="project" value="InterPro"/>
</dbReference>
<dbReference type="SUPFAM" id="SSF52980">
    <property type="entry name" value="Restriction endonuclease-like"/>
    <property type="match status" value="1"/>
</dbReference>
<dbReference type="GO" id="GO:0015666">
    <property type="term" value="F:restriction endodeoxyribonuclease activity"/>
    <property type="evidence" value="ECO:0007669"/>
    <property type="project" value="TreeGrafter"/>
</dbReference>
<dbReference type="PANTHER" id="PTHR30015">
    <property type="entry name" value="MRR RESTRICTION SYSTEM PROTEIN"/>
    <property type="match status" value="1"/>
</dbReference>
<dbReference type="InterPro" id="IPR011335">
    <property type="entry name" value="Restrct_endonuc-II-like"/>
</dbReference>
<comment type="caution">
    <text evidence="2">The sequence shown here is derived from an EMBL/GenBank/DDBJ whole genome shotgun (WGS) entry which is preliminary data.</text>
</comment>
<proteinExistence type="predicted"/>
<evidence type="ECO:0000259" key="1">
    <source>
        <dbReference type="Pfam" id="PF04471"/>
    </source>
</evidence>
<reference evidence="2" key="2">
    <citation type="submission" date="2020-09" db="EMBL/GenBank/DDBJ databases">
        <authorList>
            <person name="Sun Q."/>
            <person name="Ohkuma M."/>
        </authorList>
    </citation>
    <scope>NUCLEOTIDE SEQUENCE</scope>
    <source>
        <strain evidence="2">JCM 3302</strain>
    </source>
</reference>
<evidence type="ECO:0000313" key="2">
    <source>
        <dbReference type="EMBL" id="GHF07846.1"/>
    </source>
</evidence>
<feature type="domain" description="Restriction endonuclease type IV Mrr" evidence="1">
    <location>
        <begin position="40"/>
        <end position="152"/>
    </location>
</feature>
<evidence type="ECO:0000313" key="3">
    <source>
        <dbReference type="Proteomes" id="UP000641386"/>
    </source>
</evidence>
<sequence length="169" mass="18413">MMRRARKAEQRRLQAEQQQLEAARQAQIREVQSREIARYHTMSPDEFERAIAYLCQRDGCTDVKVVGGAGDLGADVIATAPTGQRLVFQCKRYGPTHKVGSPDMQSFGGTCYTMHGADIPVLVTTSTFTQQAASYAAAQGICLYNADRLAGWATQTGSAPWQQATVPAA</sequence>
<name>A0A919AHY0_9ACTN</name>
<dbReference type="PANTHER" id="PTHR30015:SF6">
    <property type="entry name" value="SLL1429 PROTEIN"/>
    <property type="match status" value="1"/>
</dbReference>
<dbReference type="GO" id="GO:0009307">
    <property type="term" value="P:DNA restriction-modification system"/>
    <property type="evidence" value="ECO:0007669"/>
    <property type="project" value="InterPro"/>
</dbReference>